<reference evidence="8" key="1">
    <citation type="submission" date="2020-03" db="EMBL/GenBank/DDBJ databases">
        <title>Solimonas marina sp. nov., isolated from deep seawater of the Pacific Ocean.</title>
        <authorList>
            <person name="Liu X."/>
            <person name="Lai Q."/>
            <person name="Sun F."/>
            <person name="Gai Y."/>
            <person name="Li G."/>
            <person name="Shao Z."/>
        </authorList>
    </citation>
    <scope>NUCLEOTIDE SEQUENCE</scope>
    <source>
        <strain evidence="8">C16B3</strain>
    </source>
</reference>
<dbReference type="InterPro" id="IPR008147">
    <property type="entry name" value="Gln_synt_N"/>
</dbReference>
<evidence type="ECO:0000259" key="7">
    <source>
        <dbReference type="PROSITE" id="PS51987"/>
    </source>
</evidence>
<dbReference type="PANTHER" id="PTHR43785">
    <property type="entry name" value="GAMMA-GLUTAMYLPUTRESCINE SYNTHETASE"/>
    <property type="match status" value="1"/>
</dbReference>
<proteinExistence type="inferred from homology"/>
<dbReference type="GO" id="GO:0004356">
    <property type="term" value="F:glutamine synthetase activity"/>
    <property type="evidence" value="ECO:0007669"/>
    <property type="project" value="InterPro"/>
</dbReference>
<dbReference type="PROSITE" id="PS51987">
    <property type="entry name" value="GS_CATALYTIC"/>
    <property type="match status" value="1"/>
</dbReference>
<dbReference type="InterPro" id="IPR036651">
    <property type="entry name" value="Gln_synt_N_sf"/>
</dbReference>
<dbReference type="GO" id="GO:0006542">
    <property type="term" value="P:glutamine biosynthetic process"/>
    <property type="evidence" value="ECO:0007669"/>
    <property type="project" value="InterPro"/>
</dbReference>
<feature type="domain" description="GS beta-grasp" evidence="6">
    <location>
        <begin position="36"/>
        <end position="137"/>
    </location>
</feature>
<name>A0A969WAU0_9GAMM</name>
<dbReference type="GO" id="GO:0005524">
    <property type="term" value="F:ATP binding"/>
    <property type="evidence" value="ECO:0007669"/>
    <property type="project" value="UniProtKB-KW"/>
</dbReference>
<dbReference type="Gene3D" id="3.30.590.10">
    <property type="entry name" value="Glutamine synthetase/guanido kinase, catalytic domain"/>
    <property type="match status" value="1"/>
</dbReference>
<dbReference type="SMART" id="SM01230">
    <property type="entry name" value="Gln-synt_C"/>
    <property type="match status" value="1"/>
</dbReference>
<dbReference type="AlphaFoldDB" id="A0A969WAU0"/>
<feature type="domain" description="GS catalytic" evidence="7">
    <location>
        <begin position="144"/>
        <end position="488"/>
    </location>
</feature>
<evidence type="ECO:0000313" key="8">
    <source>
        <dbReference type="EMBL" id="NKF23562.1"/>
    </source>
</evidence>
<dbReference type="PROSITE" id="PS51986">
    <property type="entry name" value="GS_BETA_GRASP"/>
    <property type="match status" value="1"/>
</dbReference>
<evidence type="ECO:0000256" key="4">
    <source>
        <dbReference type="PROSITE-ProRule" id="PRU01330"/>
    </source>
</evidence>
<gene>
    <name evidence="8" type="ORF">G7Y82_14680</name>
</gene>
<evidence type="ECO:0000313" key="9">
    <source>
        <dbReference type="Proteomes" id="UP000653472"/>
    </source>
</evidence>
<evidence type="ECO:0000256" key="2">
    <source>
        <dbReference type="ARBA" id="ARBA00022741"/>
    </source>
</evidence>
<dbReference type="PANTHER" id="PTHR43785:SF12">
    <property type="entry name" value="TYPE-1 GLUTAMINE SYNTHETASE 2"/>
    <property type="match status" value="1"/>
</dbReference>
<dbReference type="InterPro" id="IPR008146">
    <property type="entry name" value="Gln_synth_cat_dom"/>
</dbReference>
<evidence type="ECO:0000256" key="5">
    <source>
        <dbReference type="RuleBase" id="RU000384"/>
    </source>
</evidence>
<dbReference type="Gene3D" id="3.10.20.70">
    <property type="entry name" value="Glutamine synthetase, N-terminal domain"/>
    <property type="match status" value="1"/>
</dbReference>
<dbReference type="SUPFAM" id="SSF55931">
    <property type="entry name" value="Glutamine synthetase/guanido kinase"/>
    <property type="match status" value="1"/>
</dbReference>
<accession>A0A969WAU0</accession>
<evidence type="ECO:0000259" key="6">
    <source>
        <dbReference type="PROSITE" id="PS51986"/>
    </source>
</evidence>
<evidence type="ECO:0000256" key="3">
    <source>
        <dbReference type="ARBA" id="ARBA00022840"/>
    </source>
</evidence>
<evidence type="ECO:0000256" key="1">
    <source>
        <dbReference type="ARBA" id="ARBA00022598"/>
    </source>
</evidence>
<keyword evidence="3" id="KW-0067">ATP-binding</keyword>
<sequence length="488" mass="53661">MNPAGVGRSGFVERHAPWTPAQHEAARAALALVAERNIKTVRLAFADQHGILRGKTIVADLLPSIFRNGCGMTTTLLSKDTSHRTVYPVWSGGGGIGMSEMTGASDFVAVPDPTTFRVLPWVDHSAWVLCDAYFQNGEPVPFSSRYQCAQQLQRLGAAGYDYLVGVELEFYVYRMQNSRHTIADSATPAGPAPEVLPLSRGFQYLTETRYDELDPILDRLREDLLALGLPVRTLEVEFGPSQCELTFGPVAGVAAADNVVLARSAIKQICRRLGLHATFMCRPALPGAMSSGWHLHQSLIERSSGRNAFMSTQDELPLSADGMAFMAGLLRHARESSLLAVPTINGYKRFRPFSLAPNNIVWGRDNRGAMLRVIGGTDDPASHIENRIGESAANPYLYFVSQIVSGLAGMEQQLDPGPAVDTPYAPGSELLPRSLVEAVAALRGSTLFEAQLGRRFIDYLLTIKEFELHRFLSDEVTDWEQREYFDVF</sequence>
<dbReference type="InterPro" id="IPR014746">
    <property type="entry name" value="Gln_synth/guanido_kin_cat_dom"/>
</dbReference>
<keyword evidence="9" id="KW-1185">Reference proteome</keyword>
<protein>
    <submittedName>
        <fullName evidence="8">Glutamine synthetase</fullName>
    </submittedName>
</protein>
<dbReference type="EMBL" id="JAAVXB010000008">
    <property type="protein sequence ID" value="NKF23562.1"/>
    <property type="molecule type" value="Genomic_DNA"/>
</dbReference>
<organism evidence="8 9">
    <name type="scientific">Solimonas marina</name>
    <dbReference type="NCBI Taxonomy" id="2714601"/>
    <lineage>
        <taxon>Bacteria</taxon>
        <taxon>Pseudomonadati</taxon>
        <taxon>Pseudomonadota</taxon>
        <taxon>Gammaproteobacteria</taxon>
        <taxon>Nevskiales</taxon>
        <taxon>Nevskiaceae</taxon>
        <taxon>Solimonas</taxon>
    </lineage>
</organism>
<dbReference type="SUPFAM" id="SSF54368">
    <property type="entry name" value="Glutamine synthetase, N-terminal domain"/>
    <property type="match status" value="1"/>
</dbReference>
<keyword evidence="2" id="KW-0547">Nucleotide-binding</keyword>
<comment type="caution">
    <text evidence="8">The sequence shown here is derived from an EMBL/GenBank/DDBJ whole genome shotgun (WGS) entry which is preliminary data.</text>
</comment>
<keyword evidence="1" id="KW-0436">Ligase</keyword>
<comment type="similarity">
    <text evidence="4 5">Belongs to the glutamine synthetase family.</text>
</comment>
<dbReference type="Proteomes" id="UP000653472">
    <property type="component" value="Unassembled WGS sequence"/>
</dbReference>
<dbReference type="Pfam" id="PF00120">
    <property type="entry name" value="Gln-synt_C"/>
    <property type="match status" value="1"/>
</dbReference>